<reference evidence="5" key="1">
    <citation type="submission" date="2025-08" db="UniProtKB">
        <authorList>
            <consortium name="Ensembl"/>
        </authorList>
    </citation>
    <scope>IDENTIFICATION</scope>
</reference>
<reference evidence="5" key="2">
    <citation type="submission" date="2025-09" db="UniProtKB">
        <authorList>
            <consortium name="Ensembl"/>
        </authorList>
    </citation>
    <scope>IDENTIFICATION</scope>
</reference>
<evidence type="ECO:0000256" key="1">
    <source>
        <dbReference type="ARBA" id="ARBA00010879"/>
    </source>
</evidence>
<dbReference type="InterPro" id="IPR052055">
    <property type="entry name" value="Hepadnavirus_pol/RT"/>
</dbReference>
<evidence type="ECO:0000313" key="5">
    <source>
        <dbReference type="Ensembl" id="ENSCCRP00010037222.1"/>
    </source>
</evidence>
<evidence type="ECO:0000256" key="3">
    <source>
        <dbReference type="SAM" id="MobiDB-lite"/>
    </source>
</evidence>
<dbReference type="PANTHER" id="PTHR33050:SF7">
    <property type="entry name" value="RIBONUCLEASE H"/>
    <property type="match status" value="1"/>
</dbReference>
<dbReference type="AlphaFoldDB" id="A0A8C1JST9"/>
<dbReference type="InterPro" id="IPR043128">
    <property type="entry name" value="Rev_trsase/Diguanyl_cyclase"/>
</dbReference>
<dbReference type="SUPFAM" id="SSF56672">
    <property type="entry name" value="DNA/RNA polymerases"/>
    <property type="match status" value="1"/>
</dbReference>
<dbReference type="Ensembl" id="ENSCCRT00010040857.1">
    <property type="protein sequence ID" value="ENSCCRP00010037222.1"/>
    <property type="gene ID" value="ENSCCRG00010015865.1"/>
</dbReference>
<evidence type="ECO:0000259" key="4">
    <source>
        <dbReference type="Pfam" id="PF00078"/>
    </source>
</evidence>
<name>A0A8C1JST9_CYPCA</name>
<dbReference type="Pfam" id="PF00078">
    <property type="entry name" value="RVT_1"/>
    <property type="match status" value="1"/>
</dbReference>
<feature type="domain" description="Reverse transcriptase" evidence="4">
    <location>
        <begin position="70"/>
        <end position="143"/>
    </location>
</feature>
<keyword evidence="6" id="KW-1185">Reference proteome</keyword>
<dbReference type="GO" id="GO:0004523">
    <property type="term" value="F:RNA-DNA hybrid ribonuclease activity"/>
    <property type="evidence" value="ECO:0007669"/>
    <property type="project" value="UniProtKB-EC"/>
</dbReference>
<dbReference type="InterPro" id="IPR043502">
    <property type="entry name" value="DNA/RNA_pol_sf"/>
</dbReference>
<accession>A0A8C1JST9</accession>
<dbReference type="Gene3D" id="3.30.70.270">
    <property type="match status" value="1"/>
</dbReference>
<proteinExistence type="inferred from homology"/>
<protein>
    <recommendedName>
        <fullName evidence="2">ribonuclease H</fullName>
        <ecNumber evidence="2">3.1.26.4</ecNumber>
    </recommendedName>
</protein>
<dbReference type="InterPro" id="IPR000477">
    <property type="entry name" value="RT_dom"/>
</dbReference>
<sequence>MATEEVKSDCFLSTDCSDVYSSGENVSGVVVCPSQHFKSSSHRETQKQSAASRAPPSWNRGSGSGASKPKPDLRTVLKARRSENGFVTIDLKVAYFHVSILPTHRNFLRFAFGGKAYQYWVLPFGLALSPPSFSKCVDAALAPL</sequence>
<organism evidence="5 6">
    <name type="scientific">Cyprinus carpio</name>
    <name type="common">Common carp</name>
    <dbReference type="NCBI Taxonomy" id="7962"/>
    <lineage>
        <taxon>Eukaryota</taxon>
        <taxon>Metazoa</taxon>
        <taxon>Chordata</taxon>
        <taxon>Craniata</taxon>
        <taxon>Vertebrata</taxon>
        <taxon>Euteleostomi</taxon>
        <taxon>Actinopterygii</taxon>
        <taxon>Neopterygii</taxon>
        <taxon>Teleostei</taxon>
        <taxon>Ostariophysi</taxon>
        <taxon>Cypriniformes</taxon>
        <taxon>Cyprinidae</taxon>
        <taxon>Cyprininae</taxon>
        <taxon>Cyprinus</taxon>
    </lineage>
</organism>
<evidence type="ECO:0000256" key="2">
    <source>
        <dbReference type="ARBA" id="ARBA00012180"/>
    </source>
</evidence>
<dbReference type="PANTHER" id="PTHR33050">
    <property type="entry name" value="REVERSE TRANSCRIPTASE DOMAIN-CONTAINING PROTEIN"/>
    <property type="match status" value="1"/>
</dbReference>
<evidence type="ECO:0000313" key="6">
    <source>
        <dbReference type="Proteomes" id="UP000694427"/>
    </source>
</evidence>
<dbReference type="EC" id="3.1.26.4" evidence="2"/>
<dbReference type="Gene3D" id="3.10.10.10">
    <property type="entry name" value="HIV Type 1 Reverse Transcriptase, subunit A, domain 1"/>
    <property type="match status" value="1"/>
</dbReference>
<comment type="similarity">
    <text evidence="1">Belongs to the beta type-B retroviral polymerase family. HERV class-II K(HML-2) pol subfamily.</text>
</comment>
<dbReference type="Proteomes" id="UP000694427">
    <property type="component" value="Unplaced"/>
</dbReference>
<feature type="region of interest" description="Disordered" evidence="3">
    <location>
        <begin position="39"/>
        <end position="72"/>
    </location>
</feature>